<organism evidence="1 2">
    <name type="scientific">Angiostrongylus cantonensis</name>
    <name type="common">Rat lungworm</name>
    <dbReference type="NCBI Taxonomy" id="6313"/>
    <lineage>
        <taxon>Eukaryota</taxon>
        <taxon>Metazoa</taxon>
        <taxon>Ecdysozoa</taxon>
        <taxon>Nematoda</taxon>
        <taxon>Chromadorea</taxon>
        <taxon>Rhabditida</taxon>
        <taxon>Rhabditina</taxon>
        <taxon>Rhabditomorpha</taxon>
        <taxon>Strongyloidea</taxon>
        <taxon>Metastrongylidae</taxon>
        <taxon>Angiostrongylus</taxon>
    </lineage>
</organism>
<protein>
    <submittedName>
        <fullName evidence="2">ANF_receptor domain-containing protein</fullName>
    </submittedName>
</protein>
<dbReference type="AlphaFoldDB" id="A0A0K0D2M1"/>
<dbReference type="WBParaSite" id="ACAC_0000431601-mRNA-1">
    <property type="protein sequence ID" value="ACAC_0000431601-mRNA-1"/>
    <property type="gene ID" value="ACAC_0000431601"/>
</dbReference>
<reference evidence="2" key="2">
    <citation type="submission" date="2017-02" db="UniProtKB">
        <authorList>
            <consortium name="WormBaseParasite"/>
        </authorList>
    </citation>
    <scope>IDENTIFICATION</scope>
</reference>
<evidence type="ECO:0000313" key="1">
    <source>
        <dbReference type="Proteomes" id="UP000035642"/>
    </source>
</evidence>
<keyword evidence="1" id="KW-1185">Reference proteome</keyword>
<evidence type="ECO:0000313" key="2">
    <source>
        <dbReference type="WBParaSite" id="ACAC_0000431601-mRNA-1"/>
    </source>
</evidence>
<proteinExistence type="predicted"/>
<sequence length="109" mass="12188">LSQIKPQAPLLVVPFRQFAQVLALQPYYPWNRKTLVFGKIIDKAAISYRIAKLYNLRSELGRYLIAFEALTSSSALTIYTSGDGITAAAGTRLALHFMLEKRSVINSLK</sequence>
<accession>A0A0K0D2M1</accession>
<dbReference type="Proteomes" id="UP000035642">
    <property type="component" value="Unassembled WGS sequence"/>
</dbReference>
<reference evidence="1" key="1">
    <citation type="submission" date="2012-09" db="EMBL/GenBank/DDBJ databases">
        <authorList>
            <person name="Martin A.A."/>
        </authorList>
    </citation>
    <scope>NUCLEOTIDE SEQUENCE</scope>
</reference>
<name>A0A0K0D2M1_ANGCA</name>